<sequence>MIKIAICDDEKYYREYIERKVGRYLHSKELEYEIDLYRTGQELIKLGIEMSKYHIIFLDINMNDMDGIETAQQIRLYSNNAFIVFITAFISYAIEGYKVDAVRYLLKEKDNFEKSLEECINTILVKMDYKVVKERFSFLEGERYLDVSMILYVESKLHKLEFCVMDNELVTYSLYNKLDTVEEILKQYGFIRIHKSFLVNIKQICEVNNHKVFLSNGLNLPISKAKYKLIKETFIEYKGDI</sequence>
<dbReference type="PROSITE" id="PS50110">
    <property type="entry name" value="RESPONSE_REGULATORY"/>
    <property type="match status" value="1"/>
</dbReference>
<keyword evidence="7" id="KW-1185">Reference proteome</keyword>
<evidence type="ECO:0000313" key="6">
    <source>
        <dbReference type="EMBL" id="XAH73696.1"/>
    </source>
</evidence>
<dbReference type="PANTHER" id="PTHR37299:SF1">
    <property type="entry name" value="STAGE 0 SPORULATION PROTEIN A HOMOLOG"/>
    <property type="match status" value="1"/>
</dbReference>
<dbReference type="Pfam" id="PF00072">
    <property type="entry name" value="Response_reg"/>
    <property type="match status" value="1"/>
</dbReference>
<feature type="domain" description="Response regulatory" evidence="4">
    <location>
        <begin position="3"/>
        <end position="122"/>
    </location>
</feature>
<dbReference type="InterPro" id="IPR046947">
    <property type="entry name" value="LytR-like"/>
</dbReference>
<dbReference type="InterPro" id="IPR007492">
    <property type="entry name" value="LytTR_DNA-bd_dom"/>
</dbReference>
<dbReference type="SMART" id="SM00448">
    <property type="entry name" value="REC"/>
    <property type="match status" value="1"/>
</dbReference>
<name>A0ABZ3EWN4_9FIRM</name>
<comment type="function">
    <text evidence="2">May play the central regulatory role in sporulation. It may be an element of the effector pathway responsible for the activation of sporulation genes in response to nutritional stress. Spo0A may act in concert with spo0H (a sigma factor) to control the expression of some genes that are critical to the sporulation process.</text>
</comment>
<evidence type="ECO:0000256" key="2">
    <source>
        <dbReference type="ARBA" id="ARBA00024867"/>
    </source>
</evidence>
<dbReference type="Proteomes" id="UP001451571">
    <property type="component" value="Chromosome"/>
</dbReference>
<dbReference type="Gene3D" id="2.40.50.1020">
    <property type="entry name" value="LytTr DNA-binding domain"/>
    <property type="match status" value="1"/>
</dbReference>
<dbReference type="Pfam" id="PF04397">
    <property type="entry name" value="LytTR"/>
    <property type="match status" value="1"/>
</dbReference>
<dbReference type="EMBL" id="CP146256">
    <property type="protein sequence ID" value="XAH73696.1"/>
    <property type="molecule type" value="Genomic_DNA"/>
</dbReference>
<evidence type="ECO:0000256" key="1">
    <source>
        <dbReference type="ARBA" id="ARBA00018672"/>
    </source>
</evidence>
<dbReference type="InterPro" id="IPR001789">
    <property type="entry name" value="Sig_transdc_resp-reg_receiver"/>
</dbReference>
<gene>
    <name evidence="6" type="ORF">V6984_19685</name>
</gene>
<evidence type="ECO:0000259" key="5">
    <source>
        <dbReference type="PROSITE" id="PS50930"/>
    </source>
</evidence>
<evidence type="ECO:0000256" key="3">
    <source>
        <dbReference type="PROSITE-ProRule" id="PRU00169"/>
    </source>
</evidence>
<keyword evidence="3" id="KW-0597">Phosphoprotein</keyword>
<feature type="domain" description="HTH LytTR-type" evidence="5">
    <location>
        <begin position="171"/>
        <end position="236"/>
    </location>
</feature>
<dbReference type="GO" id="GO:0003677">
    <property type="term" value="F:DNA binding"/>
    <property type="evidence" value="ECO:0007669"/>
    <property type="project" value="UniProtKB-KW"/>
</dbReference>
<feature type="modified residue" description="4-aspartylphosphate" evidence="3">
    <location>
        <position position="59"/>
    </location>
</feature>
<organism evidence="6 7">
    <name type="scientific">Kineothrix sedimenti</name>
    <dbReference type="NCBI Taxonomy" id="3123317"/>
    <lineage>
        <taxon>Bacteria</taxon>
        <taxon>Bacillati</taxon>
        <taxon>Bacillota</taxon>
        <taxon>Clostridia</taxon>
        <taxon>Lachnospirales</taxon>
        <taxon>Lachnospiraceae</taxon>
        <taxon>Kineothrix</taxon>
    </lineage>
</organism>
<dbReference type="PANTHER" id="PTHR37299">
    <property type="entry name" value="TRANSCRIPTIONAL REGULATOR-RELATED"/>
    <property type="match status" value="1"/>
</dbReference>
<dbReference type="RefSeq" id="WP_342757299.1">
    <property type="nucleotide sequence ID" value="NZ_CP146256.1"/>
</dbReference>
<evidence type="ECO:0000259" key="4">
    <source>
        <dbReference type="PROSITE" id="PS50110"/>
    </source>
</evidence>
<keyword evidence="6" id="KW-0238">DNA-binding</keyword>
<reference evidence="6 7" key="1">
    <citation type="submission" date="2024-02" db="EMBL/GenBank/DDBJ databases">
        <title>Bacterial strain from lacustrine sediment.</title>
        <authorList>
            <person name="Petit C."/>
            <person name="Fadhlaoui K."/>
        </authorList>
    </citation>
    <scope>NUCLEOTIDE SEQUENCE [LARGE SCALE GENOMIC DNA]</scope>
    <source>
        <strain evidence="6 7">IPX-CK</strain>
    </source>
</reference>
<dbReference type="InterPro" id="IPR011006">
    <property type="entry name" value="CheY-like_superfamily"/>
</dbReference>
<protein>
    <recommendedName>
        <fullName evidence="1">Stage 0 sporulation protein A homolog</fullName>
    </recommendedName>
</protein>
<accession>A0ABZ3EWN4</accession>
<dbReference type="SUPFAM" id="SSF52172">
    <property type="entry name" value="CheY-like"/>
    <property type="match status" value="1"/>
</dbReference>
<dbReference type="PROSITE" id="PS50930">
    <property type="entry name" value="HTH_LYTTR"/>
    <property type="match status" value="1"/>
</dbReference>
<dbReference type="SMART" id="SM00850">
    <property type="entry name" value="LytTR"/>
    <property type="match status" value="1"/>
</dbReference>
<proteinExistence type="predicted"/>
<dbReference type="Gene3D" id="3.40.50.2300">
    <property type="match status" value="1"/>
</dbReference>
<evidence type="ECO:0000313" key="7">
    <source>
        <dbReference type="Proteomes" id="UP001451571"/>
    </source>
</evidence>